<evidence type="ECO:0000313" key="3">
    <source>
        <dbReference type="EMBL" id="TKA31516.1"/>
    </source>
</evidence>
<dbReference type="Gene3D" id="2.170.270.10">
    <property type="entry name" value="SET domain"/>
    <property type="match status" value="1"/>
</dbReference>
<accession>A0A4U0UAN4</accession>
<dbReference type="PANTHER" id="PTHR47250:SF3">
    <property type="entry name" value="HISTONE-LYSINE N-METHYLTRANSFERASE SET-6"/>
    <property type="match status" value="1"/>
</dbReference>
<dbReference type="InterPro" id="IPR046341">
    <property type="entry name" value="SET_dom_sf"/>
</dbReference>
<protein>
    <recommendedName>
        <fullName evidence="2">SET domain-containing protein</fullName>
    </recommendedName>
</protein>
<dbReference type="PROSITE" id="PS50280">
    <property type="entry name" value="SET"/>
    <property type="match status" value="1"/>
</dbReference>
<sequence>MTTVAKTAPTLEEVAQDLAERASEQLKGVFLDLLHTGVDVGGESFQLECSLSGLRDSNGASSSRMRIASMELDTQVSPPRISWSPFDRQTALTGLKHVPPRKRRKLTDSVRERAAGPGQEVYKNVLTSQPGSGVDTALRKELTLHDQLTQRSTVGKFIDGIWQSIYSGIKLDPTEVIEQWQAIESSGQPRLLTDTETDSAVRSTSVAQTDFGRMNVLTRKVSQTSRTCRSLEVIVQAHWVQCFDDRVVELTVSLPREKAKKQTIVEACMDFSWSEKELRNKMGVWRGYHDIALSGGWAALVFAGMGLYRFCKYRSSFASSTFETLKARKHRFEVAADTLHPRWRQLLGIIGGPTERKYIGHPHDWVVASPGDEAVPLPETYHQWDKTFSYTHLDEANIDADVWGALDPRTVSSPPPAGVYTCDTCGEQQSDDPPVNHCSCFPNLYGSVKAGPAPVQVFRTPDGKNNGLIACCTFESGAAIGEFVGQITSGLANLDVMVGQTDNATYQIWQGRQGNHTRFINHSCHPNSEYERFVWLGTQRIVLVSKGVRAEEEITVDYSDVYWQVSSIAWPGVEGKANAESESAYCSRAKLVVKCWRL</sequence>
<dbReference type="Proteomes" id="UP000310066">
    <property type="component" value="Unassembled WGS sequence"/>
</dbReference>
<gene>
    <name evidence="3" type="ORF">B0A54_15650</name>
</gene>
<dbReference type="SUPFAM" id="SSF82199">
    <property type="entry name" value="SET domain"/>
    <property type="match status" value="1"/>
</dbReference>
<dbReference type="OrthoDB" id="10261904at2759"/>
<dbReference type="EMBL" id="NAJP01000096">
    <property type="protein sequence ID" value="TKA31516.1"/>
    <property type="molecule type" value="Genomic_DNA"/>
</dbReference>
<evidence type="ECO:0000259" key="2">
    <source>
        <dbReference type="PROSITE" id="PS50280"/>
    </source>
</evidence>
<dbReference type="Pfam" id="PF00856">
    <property type="entry name" value="SET"/>
    <property type="match status" value="1"/>
</dbReference>
<reference evidence="3 4" key="1">
    <citation type="submission" date="2017-03" db="EMBL/GenBank/DDBJ databases">
        <title>Genomes of endolithic fungi from Antarctica.</title>
        <authorList>
            <person name="Coleine C."/>
            <person name="Masonjones S."/>
            <person name="Stajich J.E."/>
        </authorList>
    </citation>
    <scope>NUCLEOTIDE SEQUENCE [LARGE SCALE GENOMIC DNA]</scope>
    <source>
        <strain evidence="3 4">CCFEE 5311</strain>
    </source>
</reference>
<feature type="domain" description="SET" evidence="2">
    <location>
        <begin position="453"/>
        <end position="559"/>
    </location>
</feature>
<evidence type="ECO:0000256" key="1">
    <source>
        <dbReference type="SAM" id="MobiDB-lite"/>
    </source>
</evidence>
<dbReference type="STRING" id="329885.A0A4U0UAN4"/>
<proteinExistence type="predicted"/>
<dbReference type="InterPro" id="IPR053105">
    <property type="entry name" value="Class_V-like_SAM-MTase"/>
</dbReference>
<dbReference type="AlphaFoldDB" id="A0A4U0UAN4"/>
<organism evidence="3 4">
    <name type="scientific">Friedmanniomyces endolithicus</name>
    <dbReference type="NCBI Taxonomy" id="329885"/>
    <lineage>
        <taxon>Eukaryota</taxon>
        <taxon>Fungi</taxon>
        <taxon>Dikarya</taxon>
        <taxon>Ascomycota</taxon>
        <taxon>Pezizomycotina</taxon>
        <taxon>Dothideomycetes</taxon>
        <taxon>Dothideomycetidae</taxon>
        <taxon>Mycosphaerellales</taxon>
        <taxon>Teratosphaeriaceae</taxon>
        <taxon>Friedmanniomyces</taxon>
    </lineage>
</organism>
<dbReference type="SMART" id="SM00317">
    <property type="entry name" value="SET"/>
    <property type="match status" value="1"/>
</dbReference>
<dbReference type="InterPro" id="IPR001214">
    <property type="entry name" value="SET_dom"/>
</dbReference>
<dbReference type="PANTHER" id="PTHR47250">
    <property type="entry name" value="HISTONE-LYSINE N-METHYLTRANSFERASE SET-6"/>
    <property type="match status" value="1"/>
</dbReference>
<name>A0A4U0UAN4_9PEZI</name>
<feature type="region of interest" description="Disordered" evidence="1">
    <location>
        <begin position="100"/>
        <end position="119"/>
    </location>
</feature>
<evidence type="ECO:0000313" key="4">
    <source>
        <dbReference type="Proteomes" id="UP000310066"/>
    </source>
</evidence>
<comment type="caution">
    <text evidence="3">The sequence shown here is derived from an EMBL/GenBank/DDBJ whole genome shotgun (WGS) entry which is preliminary data.</text>
</comment>